<dbReference type="PROSITE" id="PS50188">
    <property type="entry name" value="B302_SPRY"/>
    <property type="match status" value="1"/>
</dbReference>
<reference evidence="2" key="2">
    <citation type="submission" date="2025-08" db="UniProtKB">
        <authorList>
            <consortium name="Ensembl"/>
        </authorList>
    </citation>
    <scope>IDENTIFICATION</scope>
</reference>
<dbReference type="CDD" id="cd12893">
    <property type="entry name" value="SPRY_PRY_TRIM35"/>
    <property type="match status" value="1"/>
</dbReference>
<dbReference type="SMART" id="SM00449">
    <property type="entry name" value="SPRY"/>
    <property type="match status" value="1"/>
</dbReference>
<name>A0AAY5KDP1_ESOLU</name>
<protein>
    <recommendedName>
        <fullName evidence="1">B30.2/SPRY domain-containing protein</fullName>
    </recommendedName>
</protein>
<dbReference type="InterPro" id="IPR006574">
    <property type="entry name" value="PRY"/>
</dbReference>
<evidence type="ECO:0000313" key="3">
    <source>
        <dbReference type="Proteomes" id="UP000265140"/>
    </source>
</evidence>
<dbReference type="Pfam" id="PF13765">
    <property type="entry name" value="PRY"/>
    <property type="match status" value="1"/>
</dbReference>
<dbReference type="InterPro" id="IPR003879">
    <property type="entry name" value="Butyrophylin_SPRY"/>
</dbReference>
<dbReference type="FunFam" id="2.60.120.920:FF:000004">
    <property type="entry name" value="Butyrophilin subfamily 1 member A1"/>
    <property type="match status" value="1"/>
</dbReference>
<proteinExistence type="predicted"/>
<reference evidence="2" key="3">
    <citation type="submission" date="2025-09" db="UniProtKB">
        <authorList>
            <consortium name="Ensembl"/>
        </authorList>
    </citation>
    <scope>IDENTIFICATION</scope>
</reference>
<dbReference type="AlphaFoldDB" id="A0AAY5KDP1"/>
<evidence type="ECO:0000259" key="1">
    <source>
        <dbReference type="PROSITE" id="PS50188"/>
    </source>
</evidence>
<dbReference type="InterPro" id="IPR013320">
    <property type="entry name" value="ConA-like_dom_sf"/>
</dbReference>
<dbReference type="Gene3D" id="2.60.120.920">
    <property type="match status" value="1"/>
</dbReference>
<dbReference type="InterPro" id="IPR050143">
    <property type="entry name" value="TRIM/RBCC"/>
</dbReference>
<organism evidence="2 3">
    <name type="scientific">Esox lucius</name>
    <name type="common">Northern pike</name>
    <dbReference type="NCBI Taxonomy" id="8010"/>
    <lineage>
        <taxon>Eukaryota</taxon>
        <taxon>Metazoa</taxon>
        <taxon>Chordata</taxon>
        <taxon>Craniata</taxon>
        <taxon>Vertebrata</taxon>
        <taxon>Euteleostomi</taxon>
        <taxon>Actinopterygii</taxon>
        <taxon>Neopterygii</taxon>
        <taxon>Teleostei</taxon>
        <taxon>Protacanthopterygii</taxon>
        <taxon>Esociformes</taxon>
        <taxon>Esocidae</taxon>
        <taxon>Esox</taxon>
    </lineage>
</organism>
<dbReference type="Ensembl" id="ENSELUT00000111084.1">
    <property type="protein sequence ID" value="ENSELUP00000087183.1"/>
    <property type="gene ID" value="ENSELUG00000005344.3"/>
</dbReference>
<dbReference type="InterPro" id="IPR043136">
    <property type="entry name" value="B30.2/SPRY_sf"/>
</dbReference>
<dbReference type="InterPro" id="IPR003877">
    <property type="entry name" value="SPRY_dom"/>
</dbReference>
<dbReference type="GeneTree" id="ENSGT00970000193390"/>
<sequence>VWTISGCLFSRATKRPQTSLKAQYKLPDPQLVSGKMQGIIKYTPVILDPNTANPWLSLSDDLTSVKYLDQGQQLPDNPGRNTKYAIVLCSEGFSSGKHSWEVKVGDHPDWNIGVVKESVNRKEELFITPHGKFTNGLCQTITLKKRPQRIRVHLDYDRGEVSFYDPEDMTHIYTHKDSFTEKLLPYFSIGVAGDAIHHDIQIYHSEVSLSVR</sequence>
<dbReference type="InterPro" id="IPR001870">
    <property type="entry name" value="B30.2/SPRY"/>
</dbReference>
<dbReference type="PANTHER" id="PTHR24103">
    <property type="entry name" value="E3 UBIQUITIN-PROTEIN LIGASE TRIM"/>
    <property type="match status" value="1"/>
</dbReference>
<dbReference type="SMART" id="SM00589">
    <property type="entry name" value="PRY"/>
    <property type="match status" value="1"/>
</dbReference>
<feature type="domain" description="B30.2/SPRY" evidence="1">
    <location>
        <begin position="25"/>
        <end position="212"/>
    </location>
</feature>
<evidence type="ECO:0000313" key="2">
    <source>
        <dbReference type="Ensembl" id="ENSELUP00000087183.1"/>
    </source>
</evidence>
<dbReference type="Pfam" id="PF00622">
    <property type="entry name" value="SPRY"/>
    <property type="match status" value="1"/>
</dbReference>
<accession>A0AAY5KDP1</accession>
<reference evidence="2 3" key="1">
    <citation type="submission" date="2020-02" db="EMBL/GenBank/DDBJ databases">
        <title>Esox lucius (northern pike) genome, fEsoLuc1, primary haplotype.</title>
        <authorList>
            <person name="Myers G."/>
            <person name="Karagic N."/>
            <person name="Meyer A."/>
            <person name="Pippel M."/>
            <person name="Reichard M."/>
            <person name="Winkler S."/>
            <person name="Tracey A."/>
            <person name="Sims Y."/>
            <person name="Howe K."/>
            <person name="Rhie A."/>
            <person name="Formenti G."/>
            <person name="Durbin R."/>
            <person name="Fedrigo O."/>
            <person name="Jarvis E.D."/>
        </authorList>
    </citation>
    <scope>NUCLEOTIDE SEQUENCE [LARGE SCALE GENOMIC DNA]</scope>
</reference>
<dbReference type="SUPFAM" id="SSF49899">
    <property type="entry name" value="Concanavalin A-like lectins/glucanases"/>
    <property type="match status" value="1"/>
</dbReference>
<dbReference type="PRINTS" id="PR01407">
    <property type="entry name" value="BUTYPHLNCDUF"/>
</dbReference>
<dbReference type="Proteomes" id="UP000265140">
    <property type="component" value="Chromosome 13"/>
</dbReference>
<keyword evidence="3" id="KW-1185">Reference proteome</keyword>